<feature type="region of interest" description="Disordered" evidence="1">
    <location>
        <begin position="92"/>
        <end position="153"/>
    </location>
</feature>
<proteinExistence type="predicted"/>
<evidence type="ECO:0000313" key="3">
    <source>
        <dbReference type="Proteomes" id="UP000663090"/>
    </source>
</evidence>
<reference evidence="2 3" key="1">
    <citation type="submission" date="2021-02" db="EMBL/GenBank/DDBJ databases">
        <title>De Novo genome assembly of isolated myxobacteria.</title>
        <authorList>
            <person name="Stevens D.C."/>
        </authorList>
    </citation>
    <scope>NUCLEOTIDE SEQUENCE [LARGE SCALE GENOMIC DNA]</scope>
    <source>
        <strain evidence="2 3">SCHIC003</strain>
    </source>
</reference>
<sequence length="153" mass="16509">MSEENAEAKPKNDLSRPIEVVRAELLADEETKKIATAVNMKLEDYVELVLKYAQDKSLEPELAIVSDDELRKNGITPVTTDEAADLIIRGMKGELPGSMPDFEASKFEQKGNAGKPSLNASTPAEQATPAQPQDAAARQSMLDQIKRGGGGRA</sequence>
<keyword evidence="3" id="KW-1185">Reference proteome</keyword>
<name>A0ABX7N0Q7_9BACT</name>
<dbReference type="RefSeq" id="WP_206713777.1">
    <property type="nucleotide sequence ID" value="NZ_CP071091.1"/>
</dbReference>
<protein>
    <submittedName>
        <fullName evidence="2">Uncharacterized protein</fullName>
    </submittedName>
</protein>
<organism evidence="2 3">
    <name type="scientific">Myxococcus landrumensis</name>
    <dbReference type="NCBI Taxonomy" id="2813577"/>
    <lineage>
        <taxon>Bacteria</taxon>
        <taxon>Pseudomonadati</taxon>
        <taxon>Myxococcota</taxon>
        <taxon>Myxococcia</taxon>
        <taxon>Myxococcales</taxon>
        <taxon>Cystobacterineae</taxon>
        <taxon>Myxococcaceae</taxon>
        <taxon>Myxococcus</taxon>
    </lineage>
</organism>
<accession>A0ABX7N0Q7</accession>
<dbReference type="EMBL" id="CP071091">
    <property type="protein sequence ID" value="QSQ12043.1"/>
    <property type="molecule type" value="Genomic_DNA"/>
</dbReference>
<gene>
    <name evidence="2" type="ORF">JY572_27135</name>
</gene>
<evidence type="ECO:0000313" key="2">
    <source>
        <dbReference type="EMBL" id="QSQ12043.1"/>
    </source>
</evidence>
<dbReference type="Proteomes" id="UP000663090">
    <property type="component" value="Chromosome"/>
</dbReference>
<evidence type="ECO:0000256" key="1">
    <source>
        <dbReference type="SAM" id="MobiDB-lite"/>
    </source>
</evidence>
<feature type="compositionally biased region" description="Low complexity" evidence="1">
    <location>
        <begin position="120"/>
        <end position="137"/>
    </location>
</feature>